<feature type="transmembrane region" description="Helical" evidence="8">
    <location>
        <begin position="468"/>
        <end position="487"/>
    </location>
</feature>
<evidence type="ECO:0000256" key="1">
    <source>
        <dbReference type="ARBA" id="ARBA00004141"/>
    </source>
</evidence>
<evidence type="ECO:0000256" key="2">
    <source>
        <dbReference type="ARBA" id="ARBA00006670"/>
    </source>
</evidence>
<evidence type="ECO:0000313" key="10">
    <source>
        <dbReference type="WBParaSite" id="L893_g1482.t3"/>
    </source>
</evidence>
<dbReference type="Pfam" id="PF01566">
    <property type="entry name" value="Nramp"/>
    <property type="match status" value="1"/>
</dbReference>
<dbReference type="GO" id="GO:0005886">
    <property type="term" value="C:plasma membrane"/>
    <property type="evidence" value="ECO:0007669"/>
    <property type="project" value="TreeGrafter"/>
</dbReference>
<dbReference type="GO" id="GO:0015086">
    <property type="term" value="F:cadmium ion transmembrane transporter activity"/>
    <property type="evidence" value="ECO:0007669"/>
    <property type="project" value="TreeGrafter"/>
</dbReference>
<keyword evidence="3" id="KW-0813">Transport</keyword>
<proteinExistence type="inferred from homology"/>
<protein>
    <submittedName>
        <fullName evidence="10">PhoLip_ATPase_C domain-containing protein</fullName>
    </submittedName>
</protein>
<feature type="transmembrane region" description="Helical" evidence="8">
    <location>
        <begin position="231"/>
        <end position="251"/>
    </location>
</feature>
<evidence type="ECO:0000256" key="6">
    <source>
        <dbReference type="ARBA" id="ARBA00023136"/>
    </source>
</evidence>
<evidence type="ECO:0000256" key="3">
    <source>
        <dbReference type="ARBA" id="ARBA00022448"/>
    </source>
</evidence>
<dbReference type="PRINTS" id="PR00447">
    <property type="entry name" value="NATRESASSCMP"/>
</dbReference>
<evidence type="ECO:0000256" key="4">
    <source>
        <dbReference type="ARBA" id="ARBA00022692"/>
    </source>
</evidence>
<sequence>MTMNRDRDRADSRRVAIMIPYEPLDNPSAASSAHLITPAGEHRDYGGVSPTEMPEEQENNTLKHSESDDDLIETRVEIPDEPDGAFFSFNKLWAFTGPGFLMSIAYLDPGNIESDLQSGAIAQYKLLWVLLAAHIIGLLLQRLSARLGVVTGKHMAEVAHEVYPYVPRVFLWIMIEIAIIGSDMQEVIGTAIAFYLLSNGAIPLFAGVLITMVDTFTFLFLDKYGFRKLEFLFAALITTMALSFGYEFFVVKPDIGEVAKGMFIPWCADCGRKEFMQAVSVVGAVIMPHNLYLHSALVKSRRIDRTKKKAVEEANFYYFVESGIALFVSFIINVFVVAVFAHGLYNKTNQQVKETCDARPGIPDRTVFPNNTEIVESDIYTAGMFLGCEFGLVALYVWAVGIMAAGQSSTMTGTYAGQFVMDGFLKMKWPRWQRVLVTRAIAIIPTLTVALVARGVENLTGMNDFLNCIQMLQLPFALIPVITFTSSERIMHEFRISRAFQGFALGMSAVVIAINLYFFTDYVTSNLGMYWYVWLGLSVPATAYTLFVSYLVYFCLCATGLIEPREGALFATNKHIKIDAPWRQQADSPDPASHAIHNEAYSHTEQL</sequence>
<feature type="region of interest" description="Disordered" evidence="7">
    <location>
        <begin position="39"/>
        <end position="68"/>
    </location>
</feature>
<dbReference type="HAMAP" id="MF_00221">
    <property type="entry name" value="NRAMP"/>
    <property type="match status" value="1"/>
</dbReference>
<feature type="transmembrane region" description="Helical" evidence="8">
    <location>
        <begin position="275"/>
        <end position="295"/>
    </location>
</feature>
<evidence type="ECO:0000256" key="8">
    <source>
        <dbReference type="SAM" id="Phobius"/>
    </source>
</evidence>
<dbReference type="GO" id="GO:0005381">
    <property type="term" value="F:iron ion transmembrane transporter activity"/>
    <property type="evidence" value="ECO:0007669"/>
    <property type="project" value="TreeGrafter"/>
</dbReference>
<comment type="subcellular location">
    <subcellularLocation>
        <location evidence="1">Membrane</location>
        <topology evidence="1">Multi-pass membrane protein</topology>
    </subcellularLocation>
</comment>
<reference evidence="10" key="1">
    <citation type="submission" date="2016-11" db="UniProtKB">
        <authorList>
            <consortium name="WormBaseParasite"/>
        </authorList>
    </citation>
    <scope>IDENTIFICATION</scope>
</reference>
<dbReference type="GO" id="GO:0010008">
    <property type="term" value="C:endosome membrane"/>
    <property type="evidence" value="ECO:0007669"/>
    <property type="project" value="TreeGrafter"/>
</dbReference>
<comment type="similarity">
    <text evidence="2">Belongs to the NRAMP family.</text>
</comment>
<accession>A0A1I7YC50</accession>
<feature type="transmembrane region" description="Helical" evidence="8">
    <location>
        <begin position="436"/>
        <end position="456"/>
    </location>
</feature>
<feature type="transmembrane region" description="Helical" evidence="8">
    <location>
        <begin position="316"/>
        <end position="341"/>
    </location>
</feature>
<dbReference type="Proteomes" id="UP000095287">
    <property type="component" value="Unplaced"/>
</dbReference>
<evidence type="ECO:0000256" key="5">
    <source>
        <dbReference type="ARBA" id="ARBA00022989"/>
    </source>
</evidence>
<evidence type="ECO:0000313" key="9">
    <source>
        <dbReference type="Proteomes" id="UP000095287"/>
    </source>
</evidence>
<feature type="transmembrane region" description="Helical" evidence="8">
    <location>
        <begin position="531"/>
        <end position="556"/>
    </location>
</feature>
<dbReference type="NCBIfam" id="TIGR01197">
    <property type="entry name" value="nramp"/>
    <property type="match status" value="1"/>
</dbReference>
<dbReference type="AlphaFoldDB" id="A0A1I7YC50"/>
<dbReference type="NCBIfam" id="NF037982">
    <property type="entry name" value="Nramp_1"/>
    <property type="match status" value="1"/>
</dbReference>
<dbReference type="GO" id="GO:0005384">
    <property type="term" value="F:manganese ion transmembrane transporter activity"/>
    <property type="evidence" value="ECO:0007669"/>
    <property type="project" value="TreeGrafter"/>
</dbReference>
<name>A0A1I7YC50_9BILA</name>
<dbReference type="PANTHER" id="PTHR11706:SF33">
    <property type="entry name" value="NATURAL RESISTANCE-ASSOCIATED MACROPHAGE PROTEIN 2"/>
    <property type="match status" value="1"/>
</dbReference>
<feature type="transmembrane region" description="Helical" evidence="8">
    <location>
        <begin position="499"/>
        <end position="519"/>
    </location>
</feature>
<dbReference type="InterPro" id="IPR001046">
    <property type="entry name" value="NRAMP_fam"/>
</dbReference>
<organism evidence="9 10">
    <name type="scientific">Steinernema glaseri</name>
    <dbReference type="NCBI Taxonomy" id="37863"/>
    <lineage>
        <taxon>Eukaryota</taxon>
        <taxon>Metazoa</taxon>
        <taxon>Ecdysozoa</taxon>
        <taxon>Nematoda</taxon>
        <taxon>Chromadorea</taxon>
        <taxon>Rhabditida</taxon>
        <taxon>Tylenchina</taxon>
        <taxon>Panagrolaimomorpha</taxon>
        <taxon>Strongyloidoidea</taxon>
        <taxon>Steinernematidae</taxon>
        <taxon>Steinernema</taxon>
    </lineage>
</organism>
<keyword evidence="5 8" id="KW-1133">Transmembrane helix</keyword>
<keyword evidence="6 8" id="KW-0472">Membrane</keyword>
<keyword evidence="9" id="KW-1185">Reference proteome</keyword>
<feature type="transmembrane region" description="Helical" evidence="8">
    <location>
        <begin position="379"/>
        <end position="401"/>
    </location>
</feature>
<dbReference type="PANTHER" id="PTHR11706">
    <property type="entry name" value="SOLUTE CARRIER PROTEIN FAMILY 11 MEMBER"/>
    <property type="match status" value="1"/>
</dbReference>
<feature type="transmembrane region" description="Helical" evidence="8">
    <location>
        <begin position="121"/>
        <end position="141"/>
    </location>
</feature>
<dbReference type="WBParaSite" id="L893_g1482.t3">
    <property type="protein sequence ID" value="L893_g1482.t3"/>
    <property type="gene ID" value="L893_g1482"/>
</dbReference>
<feature type="transmembrane region" description="Helical" evidence="8">
    <location>
        <begin position="192"/>
        <end position="219"/>
    </location>
</feature>
<keyword evidence="4 8" id="KW-0812">Transmembrane</keyword>
<evidence type="ECO:0000256" key="7">
    <source>
        <dbReference type="SAM" id="MobiDB-lite"/>
    </source>
</evidence>